<dbReference type="SUPFAM" id="SSF55347">
    <property type="entry name" value="Glyceraldehyde-3-phosphate dehydrogenase-like, C-terminal domain"/>
    <property type="match status" value="1"/>
</dbReference>
<gene>
    <name evidence="1" type="ORF">BUALT_Bualt02G0189300</name>
</gene>
<dbReference type="PANTHER" id="PTHR42840:SF5">
    <property type="entry name" value="NAD(P)-BINDING ROSSMANN-FOLD SUPERFAMILY PROTEIN"/>
    <property type="match status" value="1"/>
</dbReference>
<evidence type="ECO:0000313" key="1">
    <source>
        <dbReference type="EMBL" id="KAG8389053.1"/>
    </source>
</evidence>
<dbReference type="Proteomes" id="UP000826271">
    <property type="component" value="Unassembled WGS sequence"/>
</dbReference>
<dbReference type="GO" id="GO:0006740">
    <property type="term" value="P:NADPH regeneration"/>
    <property type="evidence" value="ECO:0007669"/>
    <property type="project" value="TreeGrafter"/>
</dbReference>
<protein>
    <submittedName>
        <fullName evidence="1">Uncharacterized protein</fullName>
    </submittedName>
</protein>
<reference evidence="1" key="1">
    <citation type="submission" date="2019-10" db="EMBL/GenBank/DDBJ databases">
        <authorList>
            <person name="Zhang R."/>
            <person name="Pan Y."/>
            <person name="Wang J."/>
            <person name="Ma R."/>
            <person name="Yu S."/>
        </authorList>
    </citation>
    <scope>NUCLEOTIDE SEQUENCE</scope>
    <source>
        <strain evidence="1">LA-IB0</strain>
        <tissue evidence="1">Leaf</tissue>
    </source>
</reference>
<dbReference type="Gene3D" id="3.40.50.720">
    <property type="entry name" value="NAD(P)-binding Rossmann-like Domain"/>
    <property type="match status" value="1"/>
</dbReference>
<keyword evidence="2" id="KW-1185">Reference proteome</keyword>
<dbReference type="Gene3D" id="3.30.360.10">
    <property type="entry name" value="Dihydrodipicolinate Reductase, domain 2"/>
    <property type="match status" value="1"/>
</dbReference>
<proteinExistence type="predicted"/>
<sequence>MAQPPRIAILGAGIFVRTEYIPRLAEISHLFTLKAIWSRTEESARGAIEIAEKLFPKVECKWGDAGLDQIILDASIVAVIVVLAAQVQAYLSFLCVDLSLRLLKAGKHVLQAISEVETAFSRYNSFRTTLPRQPIWAIAENFRFEPAFVEGKNLMAHIGSMTNFQIIVEIPINSSSAYFSTPWRHSFTGGYILDIGVHFAAVLRMVSYFPSFRFVMLRLDLQNDETKKLAGCEVTSVSAMTSHLDTALPPPDNMCSVVQLENGCSGVFVTVVSGKTLRMSSRIVGANGTLQIELENRETKSGYSVTLFMADGQLKSDFYPISGVTEELKAFFHHVSQATLKNDNSFEAEPRISFVEGARDVAVLDAMLESGRRQGVPVQVKRL</sequence>
<dbReference type="GO" id="GO:0016491">
    <property type="term" value="F:oxidoreductase activity"/>
    <property type="evidence" value="ECO:0007669"/>
    <property type="project" value="TreeGrafter"/>
</dbReference>
<dbReference type="SUPFAM" id="SSF51735">
    <property type="entry name" value="NAD(P)-binding Rossmann-fold domains"/>
    <property type="match status" value="1"/>
</dbReference>
<dbReference type="AlphaFoldDB" id="A0AAV6Y3J0"/>
<organism evidence="1 2">
    <name type="scientific">Buddleja alternifolia</name>
    <dbReference type="NCBI Taxonomy" id="168488"/>
    <lineage>
        <taxon>Eukaryota</taxon>
        <taxon>Viridiplantae</taxon>
        <taxon>Streptophyta</taxon>
        <taxon>Embryophyta</taxon>
        <taxon>Tracheophyta</taxon>
        <taxon>Spermatophyta</taxon>
        <taxon>Magnoliopsida</taxon>
        <taxon>eudicotyledons</taxon>
        <taxon>Gunneridae</taxon>
        <taxon>Pentapetalae</taxon>
        <taxon>asterids</taxon>
        <taxon>lamiids</taxon>
        <taxon>Lamiales</taxon>
        <taxon>Scrophulariaceae</taxon>
        <taxon>Buddlejeae</taxon>
        <taxon>Buddleja</taxon>
    </lineage>
</organism>
<dbReference type="GO" id="GO:0005737">
    <property type="term" value="C:cytoplasm"/>
    <property type="evidence" value="ECO:0007669"/>
    <property type="project" value="TreeGrafter"/>
</dbReference>
<name>A0AAV6Y3J0_9LAMI</name>
<dbReference type="EMBL" id="WHWC01000002">
    <property type="protein sequence ID" value="KAG8389053.1"/>
    <property type="molecule type" value="Genomic_DNA"/>
</dbReference>
<dbReference type="InterPro" id="IPR036291">
    <property type="entry name" value="NAD(P)-bd_dom_sf"/>
</dbReference>
<comment type="caution">
    <text evidence="1">The sequence shown here is derived from an EMBL/GenBank/DDBJ whole genome shotgun (WGS) entry which is preliminary data.</text>
</comment>
<accession>A0AAV6Y3J0</accession>
<dbReference type="PANTHER" id="PTHR42840">
    <property type="entry name" value="NAD(P)-BINDING ROSSMANN-FOLD SUPERFAMILY PROTEIN-RELATED"/>
    <property type="match status" value="1"/>
</dbReference>
<evidence type="ECO:0000313" key="2">
    <source>
        <dbReference type="Proteomes" id="UP000826271"/>
    </source>
</evidence>